<feature type="compositionally biased region" description="Basic and acidic residues" evidence="1">
    <location>
        <begin position="324"/>
        <end position="335"/>
    </location>
</feature>
<accession>A0A8J9S2Z5</accession>
<feature type="region of interest" description="Disordered" evidence="1">
    <location>
        <begin position="118"/>
        <end position="155"/>
    </location>
</feature>
<dbReference type="Proteomes" id="UP000836788">
    <property type="component" value="Chromosome 13"/>
</dbReference>
<protein>
    <submittedName>
        <fullName evidence="2">Uncharacterized protein</fullName>
    </submittedName>
</protein>
<feature type="region of interest" description="Disordered" evidence="1">
    <location>
        <begin position="242"/>
        <end position="267"/>
    </location>
</feature>
<feature type="compositionally biased region" description="Polar residues" evidence="1">
    <location>
        <begin position="126"/>
        <end position="142"/>
    </location>
</feature>
<evidence type="ECO:0000313" key="2">
    <source>
        <dbReference type="EMBL" id="CAG9280295.1"/>
    </source>
</evidence>
<name>A0A8J9S2Z5_PHATR</name>
<gene>
    <name evidence="2" type="ORF">PTTT1_LOCUS12829</name>
</gene>
<organism evidence="2">
    <name type="scientific">Phaeodactylum tricornutum</name>
    <name type="common">Diatom</name>
    <dbReference type="NCBI Taxonomy" id="2850"/>
    <lineage>
        <taxon>Eukaryota</taxon>
        <taxon>Sar</taxon>
        <taxon>Stramenopiles</taxon>
        <taxon>Ochrophyta</taxon>
        <taxon>Bacillariophyta</taxon>
        <taxon>Bacillariophyceae</taxon>
        <taxon>Bacillariophycidae</taxon>
        <taxon>Naviculales</taxon>
        <taxon>Phaeodactylaceae</taxon>
        <taxon>Phaeodactylum</taxon>
    </lineage>
</organism>
<dbReference type="EMBL" id="OU594954">
    <property type="protein sequence ID" value="CAG9280295.1"/>
    <property type="molecule type" value="Genomic_DNA"/>
</dbReference>
<feature type="region of interest" description="Disordered" evidence="1">
    <location>
        <begin position="316"/>
        <end position="359"/>
    </location>
</feature>
<sequence>MEAFVPDKEPAFWQRASQAAVDRFVIPCVRAALREVALQSLQRETMGNSATINAETNGNDLGVVSPESQQIVVTAEAIARVRDRCHRVGAQWSRALEEAGHFATALVVQRVVTSGSPTLYDRIPTESGTHSESTDPADTNGPSRPVPHPDTPSTKEYVTNYARIRNIIRRHTNSTTDYDFSSIIHQIDQYGREGRTDWLGDWSDVEAAARKLPARMVYENVNSDGNKAPNIVHNILHSPHPWHSRKRPHVALPPRPPSQDDGTAQWTSDDVTAYWSERERRRLDSCVQSLPAALDPKPSIVLGCLHPVGRLQYYFQQRQPQSTTDRRNRPVSESHKRTRRQQKQATKMRLGDHVSRKDEATTARRLRVSKVFPTVNHEDSQQHWLDLDLGDCILECTNPETGKVSMLAFGSLEVMLLDEDEDDEDQDQEQ</sequence>
<proteinExistence type="predicted"/>
<dbReference type="AlphaFoldDB" id="A0A8J9S2Z5"/>
<evidence type="ECO:0000256" key="1">
    <source>
        <dbReference type="SAM" id="MobiDB-lite"/>
    </source>
</evidence>
<reference evidence="2" key="1">
    <citation type="submission" date="2022-02" db="EMBL/GenBank/DDBJ databases">
        <authorList>
            <person name="Giguere J D."/>
        </authorList>
    </citation>
    <scope>NUCLEOTIDE SEQUENCE</scope>
    <source>
        <strain evidence="2">CCAP 1055/1</strain>
    </source>
</reference>
<feature type="compositionally biased region" description="Basic and acidic residues" evidence="1">
    <location>
        <begin position="349"/>
        <end position="359"/>
    </location>
</feature>